<dbReference type="PANTHER" id="PTHR12203:SF74">
    <property type="entry name" value="GLYCOSYLTRANSFERASE"/>
    <property type="match status" value="1"/>
</dbReference>
<dbReference type="InterPro" id="IPR006598">
    <property type="entry name" value="CAP10"/>
</dbReference>
<feature type="domain" description="Glycosyl transferase CAP10" evidence="1">
    <location>
        <begin position="336"/>
        <end position="582"/>
    </location>
</feature>
<dbReference type="Proteomes" id="UP000298416">
    <property type="component" value="Unassembled WGS sequence"/>
</dbReference>
<protein>
    <recommendedName>
        <fullName evidence="1">Glycosyl transferase CAP10 domain-containing protein</fullName>
    </recommendedName>
</protein>
<organism evidence="2">
    <name type="scientific">Salvia splendens</name>
    <name type="common">Scarlet sage</name>
    <dbReference type="NCBI Taxonomy" id="180675"/>
    <lineage>
        <taxon>Eukaryota</taxon>
        <taxon>Viridiplantae</taxon>
        <taxon>Streptophyta</taxon>
        <taxon>Embryophyta</taxon>
        <taxon>Tracheophyta</taxon>
        <taxon>Spermatophyta</taxon>
        <taxon>Magnoliopsida</taxon>
        <taxon>eudicotyledons</taxon>
        <taxon>Gunneridae</taxon>
        <taxon>Pentapetalae</taxon>
        <taxon>asterids</taxon>
        <taxon>lamiids</taxon>
        <taxon>Lamiales</taxon>
        <taxon>Lamiaceae</taxon>
        <taxon>Nepetoideae</taxon>
        <taxon>Mentheae</taxon>
        <taxon>Salviinae</taxon>
        <taxon>Salvia</taxon>
        <taxon>Salvia subgen. Calosphace</taxon>
        <taxon>core Calosphace</taxon>
    </lineage>
</organism>
<evidence type="ECO:0000259" key="1">
    <source>
        <dbReference type="SMART" id="SM00672"/>
    </source>
</evidence>
<sequence length="666" mass="76727">MKGHEDKLMKIFWLRPAFKRYSLRSPSWASFNKTLCSSYSLLPFLIFFLLVVALLVLTGQVDLPLELGETSKTVGEDAAELEVRQAELDDSADGASIATPIARGGGSGGVPSAQCATWIMQILLEGESVRVAVDIDEIEEGSEVRCEECGLATDVDHDWEDEVKLGTKSSLPNSVFDTLLHYAALNASSTGRMSADELYAVAAMLRRCATSYNLFGNYVSYSYIRSSRENSIDGLDCAAWNYTKSCPRYYPVRRQPSANPPPTCPDYFRWIHEDLRHWRQTGVTKDMVEKARETAHFRLTILDGKVYVENFRQSIQTRALFTVWGIAQLARTYPGRLPDLELMFDCDDRPVVEAERFGVPDSSPPPLFRYCSDWRSLDIVFPDWSFWGWAETNIKPWRSVLKDIKEGNKKAKWEDREPYAYWKGNPDVCPWRADLMKCNATPQTDWNARLYNWIAESQQGYKQSNLGNQCTHRYKIYIEGWAWSVSEKYIFACDSPVLLNTLRWHDFFIRGMVPQHHYWPVRDDDKCRSLKFAVEWGNNHTKMAKSIGEAGSRFIHEDLKMEYVYDYMFHLLNEYGKLMKYKPSVPAGAVELCPESVACAARGIWRKFMEESLEKGPSESDPCTMQPPYNPQEILAFNEGKIKRTKQVEAWENQYWGRQKRKKQRL</sequence>
<reference evidence="2" key="2">
    <citation type="submission" date="2020-08" db="EMBL/GenBank/DDBJ databases">
        <title>Plant Genome Project.</title>
        <authorList>
            <person name="Zhang R.-G."/>
        </authorList>
    </citation>
    <scope>NUCLEOTIDE SEQUENCE</scope>
    <source>
        <strain evidence="2">Huo1</strain>
        <tissue evidence="2">Leaf</tissue>
    </source>
</reference>
<comment type="caution">
    <text evidence="2">The sequence shown here is derived from an EMBL/GenBank/DDBJ whole genome shotgun (WGS) entry which is preliminary data.</text>
</comment>
<dbReference type="Pfam" id="PF05686">
    <property type="entry name" value="Glyco_transf_90"/>
    <property type="match status" value="1"/>
</dbReference>
<dbReference type="SMART" id="SM00672">
    <property type="entry name" value="CAP10"/>
    <property type="match status" value="1"/>
</dbReference>
<dbReference type="PANTHER" id="PTHR12203">
    <property type="entry name" value="KDEL LYS-ASP-GLU-LEU CONTAINING - RELATED"/>
    <property type="match status" value="1"/>
</dbReference>
<dbReference type="InterPro" id="IPR051091">
    <property type="entry name" value="O-Glucosyltr/Glycosyltrsf_90"/>
</dbReference>
<gene>
    <name evidence="2" type="ORF">SASPL_111375</name>
</gene>
<name>A0A8X8Y7Y6_SALSN</name>
<evidence type="ECO:0000313" key="3">
    <source>
        <dbReference type="Proteomes" id="UP000298416"/>
    </source>
</evidence>
<reference evidence="2" key="1">
    <citation type="submission" date="2018-01" db="EMBL/GenBank/DDBJ databases">
        <authorList>
            <person name="Mao J.F."/>
        </authorList>
    </citation>
    <scope>NUCLEOTIDE SEQUENCE</scope>
    <source>
        <strain evidence="2">Huo1</strain>
        <tissue evidence="2">Leaf</tissue>
    </source>
</reference>
<proteinExistence type="predicted"/>
<evidence type="ECO:0000313" key="2">
    <source>
        <dbReference type="EMBL" id="KAG6427135.1"/>
    </source>
</evidence>
<dbReference type="AlphaFoldDB" id="A0A8X8Y7Y6"/>
<accession>A0A8X8Y7Y6</accession>
<keyword evidence="3" id="KW-1185">Reference proteome</keyword>
<dbReference type="EMBL" id="PNBA02000004">
    <property type="protein sequence ID" value="KAG6427135.1"/>
    <property type="molecule type" value="Genomic_DNA"/>
</dbReference>